<comment type="caution">
    <text evidence="1">The sequence shown here is derived from an EMBL/GenBank/DDBJ whole genome shotgun (WGS) entry which is preliminary data.</text>
</comment>
<dbReference type="EMBL" id="LAZR01045682">
    <property type="protein sequence ID" value="KKK98290.1"/>
    <property type="molecule type" value="Genomic_DNA"/>
</dbReference>
<evidence type="ECO:0000313" key="1">
    <source>
        <dbReference type="EMBL" id="KKK98290.1"/>
    </source>
</evidence>
<name>A0A0F9AJ03_9ZZZZ</name>
<dbReference type="AlphaFoldDB" id="A0A0F9AJ03"/>
<sequence>GKPRPEERGVDLWFNYRLSANVDWRSRGLRDSVRGGYYADACDVYGFLVRRP</sequence>
<protein>
    <submittedName>
        <fullName evidence="1">Uncharacterized protein</fullName>
    </submittedName>
</protein>
<proteinExistence type="predicted"/>
<feature type="non-terminal residue" evidence="1">
    <location>
        <position position="1"/>
    </location>
</feature>
<gene>
    <name evidence="1" type="ORF">LCGC14_2644220</name>
</gene>
<accession>A0A0F9AJ03</accession>
<reference evidence="1" key="1">
    <citation type="journal article" date="2015" name="Nature">
        <title>Complex archaea that bridge the gap between prokaryotes and eukaryotes.</title>
        <authorList>
            <person name="Spang A."/>
            <person name="Saw J.H."/>
            <person name="Jorgensen S.L."/>
            <person name="Zaremba-Niedzwiedzka K."/>
            <person name="Martijn J."/>
            <person name="Lind A.E."/>
            <person name="van Eijk R."/>
            <person name="Schleper C."/>
            <person name="Guy L."/>
            <person name="Ettema T.J."/>
        </authorList>
    </citation>
    <scope>NUCLEOTIDE SEQUENCE</scope>
</reference>
<organism evidence="1">
    <name type="scientific">marine sediment metagenome</name>
    <dbReference type="NCBI Taxonomy" id="412755"/>
    <lineage>
        <taxon>unclassified sequences</taxon>
        <taxon>metagenomes</taxon>
        <taxon>ecological metagenomes</taxon>
    </lineage>
</organism>